<keyword evidence="4" id="KW-0175">Coiled coil</keyword>
<evidence type="ECO:0000256" key="1">
    <source>
        <dbReference type="ARBA" id="ARBA00022574"/>
    </source>
</evidence>
<evidence type="ECO:0000256" key="4">
    <source>
        <dbReference type="SAM" id="Coils"/>
    </source>
</evidence>
<gene>
    <name evidence="8" type="ORF">PPERSA_05217</name>
</gene>
<organism evidence="8 9">
    <name type="scientific">Pseudocohnilembus persalinus</name>
    <name type="common">Ciliate</name>
    <dbReference type="NCBI Taxonomy" id="266149"/>
    <lineage>
        <taxon>Eukaryota</taxon>
        <taxon>Sar</taxon>
        <taxon>Alveolata</taxon>
        <taxon>Ciliophora</taxon>
        <taxon>Intramacronucleata</taxon>
        <taxon>Oligohymenophorea</taxon>
        <taxon>Scuticociliatia</taxon>
        <taxon>Philasterida</taxon>
        <taxon>Pseudocohnilembidae</taxon>
        <taxon>Pseudocohnilembus</taxon>
    </lineage>
</organism>
<feature type="compositionally biased region" description="Acidic residues" evidence="5">
    <location>
        <begin position="1197"/>
        <end position="1213"/>
    </location>
</feature>
<dbReference type="Proteomes" id="UP000054937">
    <property type="component" value="Unassembled WGS sequence"/>
</dbReference>
<dbReference type="InterPro" id="IPR055442">
    <property type="entry name" value="Beta-prop_EML-like_2nd"/>
</dbReference>
<dbReference type="InterPro" id="IPR001680">
    <property type="entry name" value="WD40_rpt"/>
</dbReference>
<feature type="domain" description="EML-like first beta-propeller" evidence="6">
    <location>
        <begin position="118"/>
        <end position="351"/>
    </location>
</feature>
<dbReference type="EMBL" id="LDAU01000007">
    <property type="protein sequence ID" value="KRX11108.1"/>
    <property type="molecule type" value="Genomic_DNA"/>
</dbReference>
<evidence type="ECO:0000313" key="8">
    <source>
        <dbReference type="EMBL" id="KRX11108.1"/>
    </source>
</evidence>
<dbReference type="PANTHER" id="PTHR13720">
    <property type="entry name" value="WD-40 REPEAT PROTEIN"/>
    <property type="match status" value="1"/>
</dbReference>
<keyword evidence="1 3" id="KW-0853">WD repeat</keyword>
<dbReference type="Gene3D" id="2.130.10.10">
    <property type="entry name" value="YVTN repeat-like/Quinoprotein amine dehydrogenase"/>
    <property type="match status" value="5"/>
</dbReference>
<feature type="coiled-coil region" evidence="4">
    <location>
        <begin position="988"/>
        <end position="1015"/>
    </location>
</feature>
<dbReference type="Pfam" id="PF23409">
    <property type="entry name" value="Beta-prop_EML"/>
    <property type="match status" value="1"/>
</dbReference>
<comment type="caution">
    <text evidence="8">The sequence shown here is derived from an EMBL/GenBank/DDBJ whole genome shotgun (WGS) entry which is preliminary data.</text>
</comment>
<feature type="compositionally biased region" description="Basic and acidic residues" evidence="5">
    <location>
        <begin position="1693"/>
        <end position="1704"/>
    </location>
</feature>
<feature type="region of interest" description="Disordered" evidence="5">
    <location>
        <begin position="1191"/>
        <end position="1213"/>
    </location>
</feature>
<evidence type="ECO:0000256" key="3">
    <source>
        <dbReference type="PROSITE-ProRule" id="PRU00221"/>
    </source>
</evidence>
<dbReference type="InParanoid" id="A0A0V0R9D9"/>
<dbReference type="InterPro" id="IPR011047">
    <property type="entry name" value="Quinoprotein_ADH-like_sf"/>
</dbReference>
<feature type="domain" description="EML-like second beta-propeller" evidence="7">
    <location>
        <begin position="1390"/>
        <end position="1669"/>
    </location>
</feature>
<accession>A0A0V0R9D9</accession>
<evidence type="ECO:0000256" key="5">
    <source>
        <dbReference type="SAM" id="MobiDB-lite"/>
    </source>
</evidence>
<evidence type="ECO:0000259" key="6">
    <source>
        <dbReference type="Pfam" id="PF23409"/>
    </source>
</evidence>
<feature type="repeat" description="WD" evidence="3">
    <location>
        <begin position="302"/>
        <end position="346"/>
    </location>
</feature>
<keyword evidence="9" id="KW-1185">Reference proteome</keyword>
<sequence>MQLDFVYGFASFDKRQTLQYVHLYSLNDISQQMNENKKEEQKKKIRIQNNYQASQIEIAKKLSKNNEILDYQKDKLIEKNSVDNQQLCLYEQYHEHCQRLFVYFISRVAIIYNPVNNKQRFYEGHKHKITAIAVHPLKFYVASGDASAKPNIHVWNVLNCEPYKILQTYHKNGIIHLAFSQEQDLIISSGIDIQFSIQVTNWKTEEVVAFRNSGQYHIFDIKFNPFNCYEFISCGAQNITIWDLNGRNLLRKYIINVAEESVYGQSCCITCCSYISFIDIVVGNNFGDLALVTCGKYILAKPKAHNKMINCLKVTEAFKNNVIIITAGEDEMIKFWDTKFNQINQISIQSMKSVDSTASFFSYYQDIQNNQKSVNCSCQSLDVFICFKDLVPMQTKNIDDRKKNKALMKLKNKVWPKILVGTRNGDILEATFSLDYAQFEKKKKQRDELKRQNNAIIRQKQGIYHDDTSQSSEEEDEDEIFSNLYGQESKGFKFDYNLFLRSHSSQIFKEQNFSKKVYFALHPIQPIMVTVGEDQNLCVIDILSNKLLSIEYLSQKPSAIKFSPEGDLLVLGLVKGTVMIYDSKIKKNVYGKPGDKYDLTRLTQSLIQEIKLVDRQEAAVLNIEFSQNGEMLAVSYDNARMQKELEGKYEKEGSFIRIFSNRASHKNNKARGQEKLLYTQHIDIRCPSTYESYKTEDNAYGCAVYFMTFSQEQDKEYLLIYYQLVDNYLARVNHDSQGTYLIWDLTNNNAVKQWDSIKNIQWRCFNFPNSINSQYQYYQNQIIQEENRDQNQQIAVSQAPPFQSVMFDMRVWENQNYQYLVTGSLHGDLHFVKNACLSGEKDFQTENIPKEKMFLAKSYAGHVSFVNQIEASQSYQQYLFTTGNTDECIFKWKFIQEEQLWDLDYLEYKLDQTDVFSELIKKDKFINLYSEILPLRKQSADVRQNQDETKISPVQLKLKNIIGRNAYTKLNNLFYDYNENIVYTAGCNLIINSQCRDEEQDYEDYEENEKNKIIQHVIKLDQSKYSCDSEISAFSLSQDKKFLVAGSVQIQAKITIWDICSRTCITTFSLKDVPIILLIKFACDNRHICCVGLTSEYTTKVFLIDSLNAQVLGCANMPYTLPFKIKDIEFLPDSIHKFVTCGVQHMTLWSLNGGILGYQSMEIENPQDIEDQKKQTQNAIEKQDKLKKRLELNNDRDLDDEDDEEEDGQQQDDEIEFNKESLRVIFLCMTFVYDIIITGGEDGYLYIWEDKQIKQKHLTQKKIIVMALNSLRNSNVFVSGSMNGVVNLWSIQRGDYYFIIEKIQEFNISKEDSIESIKYSANIIQSLCIGSKYILVGTKSGDVYELQWAGFNNHEQKQKHFQKGIQDYSSSLVNLKLSCNDDEIPQAISFSNNSSELYTITQRGLFSVWDIKSLKRKYIKSFAIETHGLIVCKNSNKVIIAFETEIRVLNKEIIVNQQTQEETIQFVIGNKIVLESSISDIKMSSKENQLAIALNPSKEQSAKIEIYDANREDGNFKILCQVQNLPSSIEYLDFTQDNNYLMYKDNLEEVSIIDLKNLKKINVLFVENDVKWCSDGIKVSEKIKGVYNYYSDENNIEKITTIGQNAIAVTDEMGTLRLFNYPCNQGVGHGYTKCYTDHLNYINQCVVSDDQKYMVTCSQNDRCIIIWNIIQNKEAQNMKDSDDEGMDEEDEDQNRGHELGQEQQ</sequence>
<evidence type="ECO:0000313" key="9">
    <source>
        <dbReference type="Proteomes" id="UP000054937"/>
    </source>
</evidence>
<dbReference type="OrthoDB" id="286304at2759"/>
<evidence type="ECO:0000256" key="2">
    <source>
        <dbReference type="ARBA" id="ARBA00022737"/>
    </source>
</evidence>
<dbReference type="InterPro" id="IPR050630">
    <property type="entry name" value="WD_repeat_EMAP"/>
</dbReference>
<dbReference type="PANTHER" id="PTHR13720:SF57">
    <property type="entry name" value="CHROMOSOME UNDETERMINED SCAFFOLD_51, WHOLE GENOME SHOTGUN SEQUENCE"/>
    <property type="match status" value="1"/>
</dbReference>
<dbReference type="InterPro" id="IPR036322">
    <property type="entry name" value="WD40_repeat_dom_sf"/>
</dbReference>
<dbReference type="Pfam" id="PF23414">
    <property type="entry name" value="Beta-prop_EML_2"/>
    <property type="match status" value="1"/>
</dbReference>
<dbReference type="SMART" id="SM00320">
    <property type="entry name" value="WD40"/>
    <property type="match status" value="11"/>
</dbReference>
<dbReference type="SUPFAM" id="SSF50998">
    <property type="entry name" value="Quinoprotein alcohol dehydrogenase-like"/>
    <property type="match status" value="1"/>
</dbReference>
<reference evidence="8 9" key="1">
    <citation type="journal article" date="2015" name="Sci. Rep.">
        <title>Genome of the facultative scuticociliatosis pathogen Pseudocohnilembus persalinus provides insight into its virulence through horizontal gene transfer.</title>
        <authorList>
            <person name="Xiong J."/>
            <person name="Wang G."/>
            <person name="Cheng J."/>
            <person name="Tian M."/>
            <person name="Pan X."/>
            <person name="Warren A."/>
            <person name="Jiang C."/>
            <person name="Yuan D."/>
            <person name="Miao W."/>
        </authorList>
    </citation>
    <scope>NUCLEOTIDE SEQUENCE [LARGE SCALE GENOMIC DNA]</scope>
    <source>
        <strain evidence="8">36N120E</strain>
    </source>
</reference>
<proteinExistence type="predicted"/>
<name>A0A0V0R9D9_PSEPJ</name>
<dbReference type="SUPFAM" id="SSF50978">
    <property type="entry name" value="WD40 repeat-like"/>
    <property type="match status" value="3"/>
</dbReference>
<keyword evidence="2" id="KW-0677">Repeat</keyword>
<dbReference type="PROSITE" id="PS50082">
    <property type="entry name" value="WD_REPEATS_2"/>
    <property type="match status" value="1"/>
</dbReference>
<feature type="compositionally biased region" description="Acidic residues" evidence="5">
    <location>
        <begin position="1681"/>
        <end position="1692"/>
    </location>
</feature>
<dbReference type="InterPro" id="IPR015943">
    <property type="entry name" value="WD40/YVTN_repeat-like_dom_sf"/>
</dbReference>
<protein>
    <submittedName>
        <fullName evidence="8">WD40-repeat-containing domain</fullName>
    </submittedName>
</protein>
<dbReference type="OMA" id="ITIWDIC"/>
<dbReference type="InterPro" id="IPR055439">
    <property type="entry name" value="Beta-prop_EML_1st"/>
</dbReference>
<evidence type="ECO:0000259" key="7">
    <source>
        <dbReference type="Pfam" id="PF23414"/>
    </source>
</evidence>
<feature type="region of interest" description="Disordered" evidence="5">
    <location>
        <begin position="1676"/>
        <end position="1704"/>
    </location>
</feature>